<dbReference type="InterPro" id="IPR016039">
    <property type="entry name" value="Thiolase-like"/>
</dbReference>
<evidence type="ECO:0000256" key="3">
    <source>
        <dbReference type="RuleBase" id="RU003694"/>
    </source>
</evidence>
<dbReference type="SMART" id="SM00825">
    <property type="entry name" value="PKS_KS"/>
    <property type="match status" value="1"/>
</dbReference>
<dbReference type="AlphaFoldDB" id="A0A1X9SPU8"/>
<dbReference type="Pfam" id="PF00109">
    <property type="entry name" value="ketoacyl-synt"/>
    <property type="match status" value="1"/>
</dbReference>
<name>A0A1X9SPU8_9BACT</name>
<evidence type="ECO:0000313" key="5">
    <source>
        <dbReference type="EMBL" id="ARQ98205.1"/>
    </source>
</evidence>
<dbReference type="SUPFAM" id="SSF53901">
    <property type="entry name" value="Thiolase-like"/>
    <property type="match status" value="1"/>
</dbReference>
<reference evidence="6" key="1">
    <citation type="journal article" date="2017" name="Genome Biol. Evol.">
        <title>Comparative Genomic Analysis Identifies a Campylobacter Clade Deficient in Selenium Metabolism.</title>
        <authorList>
            <person name="Miller W.G."/>
            <person name="Yee E."/>
            <person name="Lopes B.S."/>
            <person name="Chapman M.H."/>
            <person name="Huynh S."/>
            <person name="Bono J.L."/>
            <person name="Parker C.T."/>
            <person name="Strachan N.J.C."/>
            <person name="Forbes K.J."/>
        </authorList>
    </citation>
    <scope>NUCLEOTIDE SEQUENCE [LARGE SCALE GENOMIC DNA]</scope>
    <source>
        <strain evidence="6">NCTC 13004</strain>
    </source>
</reference>
<dbReference type="GO" id="GO:0006633">
    <property type="term" value="P:fatty acid biosynthetic process"/>
    <property type="evidence" value="ECO:0007669"/>
    <property type="project" value="TreeGrafter"/>
</dbReference>
<accession>A0A1X9SPU8</accession>
<dbReference type="PROSITE" id="PS52004">
    <property type="entry name" value="KS3_2"/>
    <property type="match status" value="1"/>
</dbReference>
<evidence type="ECO:0000256" key="2">
    <source>
        <dbReference type="ARBA" id="ARBA00022679"/>
    </source>
</evidence>
<dbReference type="PANTHER" id="PTHR11712:SF320">
    <property type="entry name" value="BETA-KETOACYL SYNTHASE"/>
    <property type="match status" value="1"/>
</dbReference>
<dbReference type="KEGG" id="clx:CLAN_1490"/>
<dbReference type="GO" id="GO:0004315">
    <property type="term" value="F:3-oxoacyl-[acyl-carrier-protein] synthase activity"/>
    <property type="evidence" value="ECO:0007669"/>
    <property type="project" value="TreeGrafter"/>
</dbReference>
<dbReference type="GeneID" id="46921954"/>
<protein>
    <submittedName>
        <fullName evidence="5">3-oxoacyl-[acp] synthase I</fullName>
    </submittedName>
</protein>
<gene>
    <name evidence="5" type="ORF">CLAN_1490</name>
</gene>
<dbReference type="Pfam" id="PF02801">
    <property type="entry name" value="Ketoacyl-synt_C"/>
    <property type="match status" value="1"/>
</dbReference>
<proteinExistence type="inferred from homology"/>
<dbReference type="Gene3D" id="3.40.47.10">
    <property type="match status" value="1"/>
</dbReference>
<dbReference type="InterPro" id="IPR014030">
    <property type="entry name" value="Ketoacyl_synth_N"/>
</dbReference>
<comment type="similarity">
    <text evidence="1 3">Belongs to the thiolase-like superfamily. Beta-ketoacyl-ACP synthases family.</text>
</comment>
<organism evidence="5 6">
    <name type="scientific">Campylobacter lanienae NCTC 13004</name>
    <dbReference type="NCBI Taxonomy" id="1031753"/>
    <lineage>
        <taxon>Bacteria</taxon>
        <taxon>Pseudomonadati</taxon>
        <taxon>Campylobacterota</taxon>
        <taxon>Epsilonproteobacteria</taxon>
        <taxon>Campylobacterales</taxon>
        <taxon>Campylobacteraceae</taxon>
        <taxon>Campylobacter</taxon>
    </lineage>
</organism>
<dbReference type="InterPro" id="IPR014031">
    <property type="entry name" value="Ketoacyl_synth_C"/>
</dbReference>
<sequence length="376" mass="40770">MYLSLPRIFSPFGDEDALFNACCDGKRAFKKENFINKDMLVGKIDLSLPNFSHNTPKMYQTRTNQILLATILALENEIKNAIKRYGKDRIGVVIGTTTAGMEENYEAFRDGGFCSDKFIMGRNALSNPANFVREFLGLESLSMGVSTACTSGIKAFESARNFIKLDLCDAVIVGGVDSLSSLTLLGFDSLGVLSDNPSRPFCKDRDGINIGEAAAAFLMCRDKISDYRLKMVETNCDAFHITQPNPEATEQIKLINSLTSKYKIDYINAHATGTQANEIMESKAIFNTLADTPTSGIKANIGHTLGAAGAVEAGICLMAIKNQMIPMQILDELDGDLLPINLATKSTKSVIKNCLNLSFAFGGDNAGMVVGVDDES</sequence>
<dbReference type="EMBL" id="CP015578">
    <property type="protein sequence ID" value="ARQ98205.1"/>
    <property type="molecule type" value="Genomic_DNA"/>
</dbReference>
<dbReference type="PANTHER" id="PTHR11712">
    <property type="entry name" value="POLYKETIDE SYNTHASE-RELATED"/>
    <property type="match status" value="1"/>
</dbReference>
<keyword evidence="2 3" id="KW-0808">Transferase</keyword>
<evidence type="ECO:0000256" key="1">
    <source>
        <dbReference type="ARBA" id="ARBA00008467"/>
    </source>
</evidence>
<dbReference type="InterPro" id="IPR000794">
    <property type="entry name" value="Beta-ketoacyl_synthase"/>
</dbReference>
<feature type="domain" description="Ketosynthase family 3 (KS3)" evidence="4">
    <location>
        <begin position="1"/>
        <end position="372"/>
    </location>
</feature>
<evidence type="ECO:0000259" key="4">
    <source>
        <dbReference type="PROSITE" id="PS52004"/>
    </source>
</evidence>
<evidence type="ECO:0000313" key="6">
    <source>
        <dbReference type="Proteomes" id="UP000202031"/>
    </source>
</evidence>
<dbReference type="GO" id="GO:0005829">
    <property type="term" value="C:cytosol"/>
    <property type="evidence" value="ECO:0007669"/>
    <property type="project" value="TreeGrafter"/>
</dbReference>
<dbReference type="RefSeq" id="WP_100590970.1">
    <property type="nucleotide sequence ID" value="NZ_CP015578.1"/>
</dbReference>
<dbReference type="Proteomes" id="UP000202031">
    <property type="component" value="Chromosome"/>
</dbReference>
<dbReference type="InterPro" id="IPR020841">
    <property type="entry name" value="PKS_Beta-ketoAc_synthase_dom"/>
</dbReference>